<comment type="caution">
    <text evidence="2">The sequence shown here is derived from an EMBL/GenBank/DDBJ whole genome shotgun (WGS) entry which is preliminary data.</text>
</comment>
<name>A0A1S2N898_9BURK</name>
<protein>
    <submittedName>
        <fullName evidence="2">Uncharacterized protein</fullName>
    </submittedName>
</protein>
<feature type="compositionally biased region" description="Basic and acidic residues" evidence="1">
    <location>
        <begin position="153"/>
        <end position="168"/>
    </location>
</feature>
<organism evidence="2 3">
    <name type="scientific">Massilia timonae</name>
    <dbReference type="NCBI Taxonomy" id="47229"/>
    <lineage>
        <taxon>Bacteria</taxon>
        <taxon>Pseudomonadati</taxon>
        <taxon>Pseudomonadota</taxon>
        <taxon>Betaproteobacteria</taxon>
        <taxon>Burkholderiales</taxon>
        <taxon>Oxalobacteraceae</taxon>
        <taxon>Telluria group</taxon>
        <taxon>Massilia</taxon>
    </lineage>
</organism>
<gene>
    <name evidence="2" type="ORF">LO55_3368</name>
</gene>
<feature type="region of interest" description="Disordered" evidence="1">
    <location>
        <begin position="146"/>
        <end position="168"/>
    </location>
</feature>
<accession>A0A1S2N898</accession>
<sequence length="168" mass="18258">MTIRILNILLFWTIVLAGTKVFAADTQAVDVRLQAFQVVQAQGGEKLVPALEAEVGDTIEYQITYQNQGKAVAQAVAATLPVPEGAMSYLAGSAAPRAVQASLDGKTFAPLPLTREVVRKGLRVVERVPASEYRFLRWNLGDLAPGPGRHRQLAHEGDLDRQRTQVGK</sequence>
<reference evidence="2 3" key="1">
    <citation type="submission" date="2014-10" db="EMBL/GenBank/DDBJ databases">
        <authorList>
            <person name="Seo M.-J."/>
            <person name="Seok Y.J."/>
            <person name="Cha I.-T."/>
        </authorList>
    </citation>
    <scope>NUCLEOTIDE SEQUENCE [LARGE SCALE GENOMIC DNA]</scope>
    <source>
        <strain evidence="2 3">NEU</strain>
    </source>
</reference>
<evidence type="ECO:0000313" key="3">
    <source>
        <dbReference type="Proteomes" id="UP000180246"/>
    </source>
</evidence>
<dbReference type="AlphaFoldDB" id="A0A1S2N898"/>
<evidence type="ECO:0000256" key="1">
    <source>
        <dbReference type="SAM" id="MobiDB-lite"/>
    </source>
</evidence>
<dbReference type="Proteomes" id="UP000180246">
    <property type="component" value="Unassembled WGS sequence"/>
</dbReference>
<dbReference type="EMBL" id="JRYB01000001">
    <property type="protein sequence ID" value="OIJ41317.1"/>
    <property type="molecule type" value="Genomic_DNA"/>
</dbReference>
<proteinExistence type="predicted"/>
<evidence type="ECO:0000313" key="2">
    <source>
        <dbReference type="EMBL" id="OIJ41317.1"/>
    </source>
</evidence>
<dbReference type="RefSeq" id="WP_071362320.1">
    <property type="nucleotide sequence ID" value="NZ_JRYB01000001.1"/>
</dbReference>